<dbReference type="RefSeq" id="WP_029494465.1">
    <property type="nucleotide sequence ID" value="NZ_CP013336.1"/>
</dbReference>
<organism evidence="2 3">
    <name type="scientific">Fusobacterium hwasookii ChDC F206</name>
    <dbReference type="NCBI Taxonomy" id="1307443"/>
    <lineage>
        <taxon>Bacteria</taxon>
        <taxon>Fusobacteriati</taxon>
        <taxon>Fusobacteriota</taxon>
        <taxon>Fusobacteriia</taxon>
        <taxon>Fusobacteriales</taxon>
        <taxon>Fusobacteriaceae</taxon>
        <taxon>Fusobacterium</taxon>
    </lineage>
</organism>
<protein>
    <submittedName>
        <fullName evidence="2">Uncharacterized protein</fullName>
    </submittedName>
</protein>
<evidence type="ECO:0000313" key="2">
    <source>
        <dbReference type="EMBL" id="ALQ34544.1"/>
    </source>
</evidence>
<accession>A0AAC8WI94</accession>
<evidence type="ECO:0000313" key="3">
    <source>
        <dbReference type="Proteomes" id="UP000068516"/>
    </source>
</evidence>
<reference evidence="2 3" key="1">
    <citation type="submission" date="2015-11" db="EMBL/GenBank/DDBJ databases">
        <authorList>
            <person name="Kook J.-K."/>
            <person name="Park S.-N."/>
            <person name="Lim Y.K."/>
            <person name="Jo E."/>
        </authorList>
    </citation>
    <scope>NUCLEOTIDE SEQUENCE [LARGE SCALE GENOMIC DNA]</scope>
    <source>
        <strain evidence="2 3">ChDC F206</strain>
    </source>
</reference>
<dbReference type="EMBL" id="CP013336">
    <property type="protein sequence ID" value="ALQ34544.1"/>
    <property type="molecule type" value="Genomic_DNA"/>
</dbReference>
<gene>
    <name evidence="2" type="ORF">RN92_00970</name>
</gene>
<feature type="coiled-coil region" evidence="1">
    <location>
        <begin position="26"/>
        <end position="53"/>
    </location>
</feature>
<dbReference type="GeneID" id="60658155"/>
<keyword evidence="1" id="KW-0175">Coiled coil</keyword>
<dbReference type="AlphaFoldDB" id="A0AAC8WI94"/>
<sequence length="98" mass="11476">MKKIIILLMMALSLVMYGEKFPYTSESDRKKALKELKEASDRLEKNGDEKDALFIMNKMDEIMKITAELEKRSEAGDKKAEEELEKWGKEIEELDIQF</sequence>
<proteinExistence type="predicted"/>
<evidence type="ECO:0000256" key="1">
    <source>
        <dbReference type="SAM" id="Coils"/>
    </source>
</evidence>
<dbReference type="Proteomes" id="UP000068516">
    <property type="component" value="Chromosome"/>
</dbReference>
<name>A0AAC8WI94_9FUSO</name>